<sequence length="221" mass="23726">MPAWTEQPIHFIDFEGNRRSGILEYGIATVRDGRVESASTRLCAPLGRVMADETAVHGLAEGDLAGAAPFSDEWPAFCALRASGPLAAHFAGVENGLIKSVWPYPPTSPDFARPGASLVDWGPWVDTASLYAELYPNFPSLALGELVASMGLQAELDELGARHCPERRRRYHAALYDALAGALLLAVLARTPAAGLGLAELLALSTRSGERRDELRQGTLF</sequence>
<evidence type="ECO:0008006" key="2">
    <source>
        <dbReference type="Google" id="ProtNLM"/>
    </source>
</evidence>
<evidence type="ECO:0000313" key="1">
    <source>
        <dbReference type="EMBL" id="OIR06317.1"/>
    </source>
</evidence>
<dbReference type="SUPFAM" id="SSF53098">
    <property type="entry name" value="Ribonuclease H-like"/>
    <property type="match status" value="1"/>
</dbReference>
<name>A0A1J5SQI8_9ZZZZ</name>
<protein>
    <recommendedName>
        <fullName evidence="2">DNA polymerase III subunit epsilon</fullName>
    </recommendedName>
</protein>
<gene>
    <name evidence="1" type="ORF">GALL_115070</name>
</gene>
<dbReference type="Gene3D" id="3.30.420.10">
    <property type="entry name" value="Ribonuclease H-like superfamily/Ribonuclease H"/>
    <property type="match status" value="1"/>
</dbReference>
<dbReference type="EMBL" id="MLJW01000044">
    <property type="protein sequence ID" value="OIR06317.1"/>
    <property type="molecule type" value="Genomic_DNA"/>
</dbReference>
<organism evidence="1">
    <name type="scientific">mine drainage metagenome</name>
    <dbReference type="NCBI Taxonomy" id="410659"/>
    <lineage>
        <taxon>unclassified sequences</taxon>
        <taxon>metagenomes</taxon>
        <taxon>ecological metagenomes</taxon>
    </lineage>
</organism>
<proteinExistence type="predicted"/>
<dbReference type="GO" id="GO:0003676">
    <property type="term" value="F:nucleic acid binding"/>
    <property type="evidence" value="ECO:0007669"/>
    <property type="project" value="InterPro"/>
</dbReference>
<dbReference type="AlphaFoldDB" id="A0A1J5SQI8"/>
<dbReference type="InterPro" id="IPR012337">
    <property type="entry name" value="RNaseH-like_sf"/>
</dbReference>
<reference evidence="1" key="1">
    <citation type="submission" date="2016-10" db="EMBL/GenBank/DDBJ databases">
        <title>Sequence of Gallionella enrichment culture.</title>
        <authorList>
            <person name="Poehlein A."/>
            <person name="Muehling M."/>
            <person name="Daniel R."/>
        </authorList>
    </citation>
    <scope>NUCLEOTIDE SEQUENCE</scope>
</reference>
<comment type="caution">
    <text evidence="1">The sequence shown here is derived from an EMBL/GenBank/DDBJ whole genome shotgun (WGS) entry which is preliminary data.</text>
</comment>
<accession>A0A1J5SQI8</accession>
<dbReference type="InterPro" id="IPR036397">
    <property type="entry name" value="RNaseH_sf"/>
</dbReference>